<reference evidence="2" key="1">
    <citation type="journal article" date="2008" name="Nat. Genet.">
        <title>The Pristionchus pacificus genome provides a unique perspective on nematode lifestyle and parasitism.</title>
        <authorList>
            <person name="Dieterich C."/>
            <person name="Clifton S.W."/>
            <person name="Schuster L.N."/>
            <person name="Chinwalla A."/>
            <person name="Delehaunty K."/>
            <person name="Dinkelacker I."/>
            <person name="Fulton L."/>
            <person name="Fulton R."/>
            <person name="Godfrey J."/>
            <person name="Minx P."/>
            <person name="Mitreva M."/>
            <person name="Roeseler W."/>
            <person name="Tian H."/>
            <person name="Witte H."/>
            <person name="Yang S.P."/>
            <person name="Wilson R.K."/>
            <person name="Sommer R.J."/>
        </authorList>
    </citation>
    <scope>NUCLEOTIDE SEQUENCE [LARGE SCALE GENOMIC DNA]</scope>
    <source>
        <strain evidence="2">PS312</strain>
    </source>
</reference>
<organism evidence="1 2">
    <name type="scientific">Pristionchus pacificus</name>
    <name type="common">Parasitic nematode worm</name>
    <dbReference type="NCBI Taxonomy" id="54126"/>
    <lineage>
        <taxon>Eukaryota</taxon>
        <taxon>Metazoa</taxon>
        <taxon>Ecdysozoa</taxon>
        <taxon>Nematoda</taxon>
        <taxon>Chromadorea</taxon>
        <taxon>Rhabditida</taxon>
        <taxon>Rhabditina</taxon>
        <taxon>Diplogasteromorpha</taxon>
        <taxon>Diplogasteroidea</taxon>
        <taxon>Neodiplogasteridae</taxon>
        <taxon>Pristionchus</taxon>
    </lineage>
</organism>
<dbReference type="Gene3D" id="3.40.50.1820">
    <property type="entry name" value="alpha/beta hydrolase"/>
    <property type="match status" value="1"/>
</dbReference>
<dbReference type="PANTHER" id="PTHR32015">
    <property type="entry name" value="FASTING INDUCED LIPASE"/>
    <property type="match status" value="1"/>
</dbReference>
<dbReference type="GO" id="GO:0016042">
    <property type="term" value="P:lipid catabolic process"/>
    <property type="evidence" value="ECO:0000318"/>
    <property type="project" value="GO_Central"/>
</dbReference>
<accession>A0A2A6B626</accession>
<dbReference type="Proteomes" id="UP000005239">
    <property type="component" value="Unassembled WGS sequence"/>
</dbReference>
<dbReference type="EnsemblMetazoa" id="PPA33578.1">
    <property type="protein sequence ID" value="PPA33578.1"/>
    <property type="gene ID" value="WBGene00271947"/>
</dbReference>
<dbReference type="GO" id="GO:0016298">
    <property type="term" value="F:lipase activity"/>
    <property type="evidence" value="ECO:0000318"/>
    <property type="project" value="GO_Central"/>
</dbReference>
<reference evidence="1" key="2">
    <citation type="submission" date="2022-06" db="UniProtKB">
        <authorList>
            <consortium name="EnsemblMetazoa"/>
        </authorList>
    </citation>
    <scope>IDENTIFICATION</scope>
    <source>
        <strain evidence="1">PS312</strain>
    </source>
</reference>
<dbReference type="InterPro" id="IPR002918">
    <property type="entry name" value="Lipase_EstA/Esterase_EstB"/>
</dbReference>
<sequence>MMIYLAAVAALLLCSTVGCFQQRFSEHFVEFLLNNEERNEFALKSFKEYKHAGTFGGRVDRDDEEDSEKPISRHDPVIFVHGNQESALNFSATATGWNNQIEYFLSKGYSMAELHGLTHGQRNVTVALSNRFTCEVFRGVRRHIESVLHYTQSPKVDIISHSMGVTIARAAIIGGTLNFSDGVCHLGHSLASKVDTFLGIAGANYGVCYCAIQHLMGFEACSHDAFATGVCQVNGENDETMTAHAPLHCAAENVSCDNNYASILRQINERNEPCGDFTVSTWSKQDEILGGTNMAWGKKTSHIPNSDLTIEYGDLTHSEIKDLTSRHQHELVNMHAINVEVPRIRHATDTITAATTPLTAPRIVISLLSI</sequence>
<protein>
    <submittedName>
        <fullName evidence="1">Lipase</fullName>
    </submittedName>
</protein>
<dbReference type="FunFam" id="3.40.50.1820:FF:000191">
    <property type="entry name" value="LIPaSe related"/>
    <property type="match status" value="1"/>
</dbReference>
<dbReference type="AlphaFoldDB" id="A0A2A6B626"/>
<dbReference type="PANTHER" id="PTHR32015:SF9">
    <property type="entry name" value="LIPASE RELATED-RELATED"/>
    <property type="match status" value="1"/>
</dbReference>
<dbReference type="OrthoDB" id="5786192at2759"/>
<dbReference type="Pfam" id="PF01674">
    <property type="entry name" value="Lipase_2"/>
    <property type="match status" value="1"/>
</dbReference>
<keyword evidence="2" id="KW-1185">Reference proteome</keyword>
<accession>A0A8R1YL47</accession>
<dbReference type="SUPFAM" id="SSF53474">
    <property type="entry name" value="alpha/beta-Hydrolases"/>
    <property type="match status" value="1"/>
</dbReference>
<gene>
    <name evidence="1" type="primary">WBGene00271947</name>
</gene>
<proteinExistence type="predicted"/>
<dbReference type="InterPro" id="IPR029058">
    <property type="entry name" value="AB_hydrolase_fold"/>
</dbReference>
<evidence type="ECO:0000313" key="2">
    <source>
        <dbReference type="Proteomes" id="UP000005239"/>
    </source>
</evidence>
<name>A0A2A6B626_PRIPA</name>
<evidence type="ECO:0000313" key="1">
    <source>
        <dbReference type="EnsemblMetazoa" id="PPA33578.1"/>
    </source>
</evidence>